<dbReference type="VEuPathDB" id="TriTrypDB:TcCL_ESM01736"/>
<evidence type="ECO:0000313" key="1">
    <source>
        <dbReference type="EMBL" id="PWU98461.1"/>
    </source>
</evidence>
<proteinExistence type="predicted"/>
<sequence length="148" mass="16215">MPVGLRECFFSVLALSEGTSLQQNIIRSADALLAGGDENDLIGPLNDAANVAAADLLSPLLERFEVAIEHLAALWLAAKFWGTSTHRVSMLSLVTDIIEAGISREADDYGVVLQYATEIVNRLYKAEMVLLRRSRYVVPCIDGCESRF</sequence>
<dbReference type="VEuPathDB" id="TriTrypDB:TcBrA4_0090540"/>
<dbReference type="VEuPathDB" id="TriTrypDB:TcYC6_0043190"/>
<protein>
    <submittedName>
        <fullName evidence="1">Uncharacterized protein</fullName>
    </submittedName>
</protein>
<accession>A0A2V2VQ37</accession>
<gene>
    <name evidence="1" type="ORF">C4B63_12g1347c</name>
</gene>
<name>A0A2V2VQ37_TRYCR</name>
<dbReference type="VEuPathDB" id="TriTrypDB:TcG_01897"/>
<dbReference type="EMBL" id="PRFA01000012">
    <property type="protein sequence ID" value="PWU98461.1"/>
    <property type="molecule type" value="Genomic_DNA"/>
</dbReference>
<dbReference type="VEuPathDB" id="TriTrypDB:BCY84_13053"/>
<dbReference type="VEuPathDB" id="TriTrypDB:C4B63_12g1347c"/>
<dbReference type="Proteomes" id="UP000246121">
    <property type="component" value="Unassembled WGS sequence"/>
</dbReference>
<comment type="caution">
    <text evidence="1">The sequence shown here is derived from an EMBL/GenBank/DDBJ whole genome shotgun (WGS) entry which is preliminary data.</text>
</comment>
<dbReference type="AlphaFoldDB" id="A0A2V2VQ37"/>
<dbReference type="VEuPathDB" id="TriTrypDB:TcCLB.510101.34"/>
<organism evidence="1 2">
    <name type="scientific">Trypanosoma cruzi</name>
    <dbReference type="NCBI Taxonomy" id="5693"/>
    <lineage>
        <taxon>Eukaryota</taxon>
        <taxon>Discoba</taxon>
        <taxon>Euglenozoa</taxon>
        <taxon>Kinetoplastea</taxon>
        <taxon>Metakinetoplastina</taxon>
        <taxon>Trypanosomatida</taxon>
        <taxon>Trypanosomatidae</taxon>
        <taxon>Trypanosoma</taxon>
        <taxon>Schizotrypanum</taxon>
    </lineage>
</organism>
<evidence type="ECO:0000313" key="2">
    <source>
        <dbReference type="Proteomes" id="UP000246121"/>
    </source>
</evidence>
<dbReference type="VEuPathDB" id="TriTrypDB:C3747_172g309c"/>
<reference evidence="1 2" key="1">
    <citation type="journal article" date="2018" name="Microb. Genom.">
        <title>Expanding an expanded genome: long-read sequencing of Trypanosoma cruzi.</title>
        <authorList>
            <person name="Berna L."/>
            <person name="Rodriguez M."/>
            <person name="Chiribao M.L."/>
            <person name="Parodi-Talice A."/>
            <person name="Pita S."/>
            <person name="Rijo G."/>
            <person name="Alvarez-Valin F."/>
            <person name="Robello C."/>
        </authorList>
    </citation>
    <scope>NUCLEOTIDE SEQUENCE [LARGE SCALE GENOMIC DNA]</scope>
    <source>
        <strain evidence="1 2">Dm28c</strain>
    </source>
</reference>
<dbReference type="VEuPathDB" id="TriTrypDB:TCDM_14245"/>